<dbReference type="PROSITE" id="PS00221">
    <property type="entry name" value="MIP"/>
    <property type="match status" value="1"/>
</dbReference>
<organism evidence="10 11">
    <name type="scientific">Frankliniella occidentalis</name>
    <name type="common">Western flower thrips</name>
    <name type="synonym">Euthrips occidentalis</name>
    <dbReference type="NCBI Taxonomy" id="133901"/>
    <lineage>
        <taxon>Eukaryota</taxon>
        <taxon>Metazoa</taxon>
        <taxon>Ecdysozoa</taxon>
        <taxon>Arthropoda</taxon>
        <taxon>Hexapoda</taxon>
        <taxon>Insecta</taxon>
        <taxon>Pterygota</taxon>
        <taxon>Neoptera</taxon>
        <taxon>Paraneoptera</taxon>
        <taxon>Thysanoptera</taxon>
        <taxon>Terebrantia</taxon>
        <taxon>Thripoidea</taxon>
        <taxon>Thripidae</taxon>
        <taxon>Frankliniella</taxon>
    </lineage>
</organism>
<dbReference type="GO" id="GO:0015267">
    <property type="term" value="F:channel activity"/>
    <property type="evidence" value="ECO:0007669"/>
    <property type="project" value="InterPro"/>
</dbReference>
<evidence type="ECO:0000256" key="1">
    <source>
        <dbReference type="ARBA" id="ARBA00004651"/>
    </source>
</evidence>
<dbReference type="PANTHER" id="PTHR19139:SF199">
    <property type="entry name" value="MIP17260P"/>
    <property type="match status" value="1"/>
</dbReference>
<accession>A0A9C6WYF9</accession>
<feature type="transmembrane region" description="Helical" evidence="9">
    <location>
        <begin position="54"/>
        <end position="77"/>
    </location>
</feature>
<evidence type="ECO:0000256" key="6">
    <source>
        <dbReference type="ARBA" id="ARBA00022989"/>
    </source>
</evidence>
<feature type="transmembrane region" description="Helical" evidence="9">
    <location>
        <begin position="20"/>
        <end position="42"/>
    </location>
</feature>
<dbReference type="InterPro" id="IPR022357">
    <property type="entry name" value="MIP_CS"/>
</dbReference>
<dbReference type="SUPFAM" id="SSF81338">
    <property type="entry name" value="Aquaporin-like"/>
    <property type="match status" value="1"/>
</dbReference>
<evidence type="ECO:0000256" key="8">
    <source>
        <dbReference type="RuleBase" id="RU000477"/>
    </source>
</evidence>
<comment type="similarity">
    <text evidence="2 8">Belongs to the MIP/aquaporin (TC 1.A.8) family.</text>
</comment>
<dbReference type="GeneID" id="113213723"/>
<dbReference type="KEGG" id="foc:113213723"/>
<dbReference type="Pfam" id="PF00230">
    <property type="entry name" value="MIP"/>
    <property type="match status" value="1"/>
</dbReference>
<dbReference type="Proteomes" id="UP000504606">
    <property type="component" value="Unplaced"/>
</dbReference>
<evidence type="ECO:0000313" key="10">
    <source>
        <dbReference type="Proteomes" id="UP000504606"/>
    </source>
</evidence>
<dbReference type="CDD" id="cd00333">
    <property type="entry name" value="MIP"/>
    <property type="match status" value="1"/>
</dbReference>
<dbReference type="InterPro" id="IPR023271">
    <property type="entry name" value="Aquaporin-like"/>
</dbReference>
<evidence type="ECO:0000256" key="7">
    <source>
        <dbReference type="ARBA" id="ARBA00023136"/>
    </source>
</evidence>
<proteinExistence type="inferred from homology"/>
<dbReference type="PRINTS" id="PR00783">
    <property type="entry name" value="MINTRINSICP"/>
</dbReference>
<reference evidence="11" key="1">
    <citation type="submission" date="2025-08" db="UniProtKB">
        <authorList>
            <consortium name="RefSeq"/>
        </authorList>
    </citation>
    <scope>IDENTIFICATION</scope>
    <source>
        <tissue evidence="11">Whole organism</tissue>
    </source>
</reference>
<feature type="transmembrane region" description="Helical" evidence="9">
    <location>
        <begin position="213"/>
        <end position="236"/>
    </location>
</feature>
<keyword evidence="10" id="KW-1185">Reference proteome</keyword>
<evidence type="ECO:0000256" key="4">
    <source>
        <dbReference type="ARBA" id="ARBA00022475"/>
    </source>
</evidence>
<keyword evidence="5 8" id="KW-0812">Transmembrane</keyword>
<gene>
    <name evidence="11" type="primary">LOC113213723</name>
</gene>
<dbReference type="GO" id="GO:0005886">
    <property type="term" value="C:plasma membrane"/>
    <property type="evidence" value="ECO:0007669"/>
    <property type="project" value="UniProtKB-SubCell"/>
</dbReference>
<dbReference type="PANTHER" id="PTHR19139">
    <property type="entry name" value="AQUAPORIN TRANSPORTER"/>
    <property type="match status" value="1"/>
</dbReference>
<evidence type="ECO:0000256" key="9">
    <source>
        <dbReference type="SAM" id="Phobius"/>
    </source>
</evidence>
<feature type="transmembrane region" description="Helical" evidence="9">
    <location>
        <begin position="139"/>
        <end position="159"/>
    </location>
</feature>
<feature type="transmembrane region" description="Helical" evidence="9">
    <location>
        <begin position="97"/>
        <end position="118"/>
    </location>
</feature>
<dbReference type="Gene3D" id="1.20.1080.10">
    <property type="entry name" value="Glycerol uptake facilitator protein"/>
    <property type="match status" value="1"/>
</dbReference>
<evidence type="ECO:0000313" key="11">
    <source>
        <dbReference type="RefSeq" id="XP_052121233.1"/>
    </source>
</evidence>
<dbReference type="InterPro" id="IPR000425">
    <property type="entry name" value="MIP"/>
</dbReference>
<dbReference type="InterPro" id="IPR034294">
    <property type="entry name" value="Aquaporin_transptr"/>
</dbReference>
<dbReference type="RefSeq" id="XP_052121233.1">
    <property type="nucleotide sequence ID" value="XM_052265273.1"/>
</dbReference>
<keyword evidence="6 9" id="KW-1133">Transmembrane helix</keyword>
<keyword evidence="4" id="KW-1003">Cell membrane</keyword>
<evidence type="ECO:0000256" key="3">
    <source>
        <dbReference type="ARBA" id="ARBA00022448"/>
    </source>
</evidence>
<keyword evidence="3 8" id="KW-0813">Transport</keyword>
<evidence type="ECO:0000256" key="2">
    <source>
        <dbReference type="ARBA" id="ARBA00006175"/>
    </source>
</evidence>
<dbReference type="OrthoDB" id="3222at2759"/>
<dbReference type="FunFam" id="1.20.1080.10:FF:000023">
    <property type="entry name" value="Prip, isoform A"/>
    <property type="match status" value="1"/>
</dbReference>
<dbReference type="AlphaFoldDB" id="A0A9C6WYF9"/>
<name>A0A9C6WYF9_FRAOC</name>
<sequence length="285" mass="30413">MPANVNKVLGHKELKQQNLYRALAAECLGTLLLNFFGVISCVKTSPLKNDLVEVSLTFGLVVFAVVQVFGHVSGAHVNPAVTVGMLATGKTPVIRGILYIIAQSVGAIIGTGLVKAVTPESFTEVLGNTKLTAKGITTAQGFGVEFLLGFVLVLVVFAVCDPNRPECKYAAPLAIGLTVALGHLATIDYTGSSMNPARSLGSAVLTSDFEHHWVYWLGPCAGGMAAGLLYTFVFAAPVPTQSQTTYTVVSTSDKEGVHDEAVRRLSKQMLRNYRRAKSIDDRIYP</sequence>
<protein>
    <submittedName>
        <fullName evidence="11">Aquaporin AQPAn.G isoform X1</fullName>
    </submittedName>
</protein>
<keyword evidence="7 9" id="KW-0472">Membrane</keyword>
<dbReference type="NCBIfam" id="TIGR00861">
    <property type="entry name" value="MIP"/>
    <property type="match status" value="1"/>
</dbReference>
<feature type="transmembrane region" description="Helical" evidence="9">
    <location>
        <begin position="171"/>
        <end position="192"/>
    </location>
</feature>
<evidence type="ECO:0000256" key="5">
    <source>
        <dbReference type="ARBA" id="ARBA00022692"/>
    </source>
</evidence>
<comment type="subcellular location">
    <subcellularLocation>
        <location evidence="1">Cell membrane</location>
        <topology evidence="1">Multi-pass membrane protein</topology>
    </subcellularLocation>
</comment>